<keyword evidence="1" id="KW-0853">WD repeat</keyword>
<gene>
    <name evidence="3" type="ORF">RI543_002558</name>
</gene>
<keyword evidence="4" id="KW-1185">Reference proteome</keyword>
<dbReference type="SUPFAM" id="SSF50978">
    <property type="entry name" value="WD40 repeat-like"/>
    <property type="match status" value="1"/>
</dbReference>
<accession>A0AAN7WMV8</accession>
<evidence type="ECO:0000313" key="4">
    <source>
        <dbReference type="Proteomes" id="UP001306508"/>
    </source>
</evidence>
<dbReference type="Proteomes" id="UP001306508">
    <property type="component" value="Unassembled WGS sequence"/>
</dbReference>
<dbReference type="Gene3D" id="2.130.10.10">
    <property type="entry name" value="YVTN repeat-like/Quinoprotein amine dehydrogenase"/>
    <property type="match status" value="1"/>
</dbReference>
<dbReference type="InterPro" id="IPR001680">
    <property type="entry name" value="WD40_rpt"/>
</dbReference>
<organism evidence="3 4">
    <name type="scientific">Arxiozyma heterogenica</name>
    <dbReference type="NCBI Taxonomy" id="278026"/>
    <lineage>
        <taxon>Eukaryota</taxon>
        <taxon>Fungi</taxon>
        <taxon>Dikarya</taxon>
        <taxon>Ascomycota</taxon>
        <taxon>Saccharomycotina</taxon>
        <taxon>Saccharomycetes</taxon>
        <taxon>Saccharomycetales</taxon>
        <taxon>Saccharomycetaceae</taxon>
        <taxon>Arxiozyma</taxon>
    </lineage>
</organism>
<dbReference type="InterPro" id="IPR015943">
    <property type="entry name" value="WD40/YVTN_repeat-like_dom_sf"/>
</dbReference>
<dbReference type="InterPro" id="IPR050459">
    <property type="entry name" value="WD_repeat_RBAP46/RBAP48/MSI1"/>
</dbReference>
<dbReference type="InterPro" id="IPR036322">
    <property type="entry name" value="WD40_repeat_dom_sf"/>
</dbReference>
<dbReference type="EMBL" id="JAWIZZ010000045">
    <property type="protein sequence ID" value="KAK5780018.1"/>
    <property type="molecule type" value="Genomic_DNA"/>
</dbReference>
<sequence>MTQHKRKSIALWRRSTPSLYHHLSSFKPSFISSVDNMRKLHKTIIFRSEVIPDKERGFLSTSLLYSQGSDIYEIDCNLPLGSFYKESESLLSGGFENKETSDSIHKDNKDINAFEDASTKKLNSKWIYSGETIAKMAYLDDSEDSTVIVMSKNGSLAWFRDGIKVPIHIVQEMMGPSTSFSAIHSHKRPNDLAVSDFGLSESLETLVKSQANGTEENSILKIVDNSGKPGEILRVIHVPGTTVTHTVRFFDNNIFGLCSDDNTVRFWDVRTANEPIFSLSEPKNGKLTAFDASQVTNELFITGTSTGVIKLWDIRAVEFASKDLSYRQNGEDPIQNELVSLCHSGGDSVIDVQFSKISSAEFLTVGNTGNVYHWDMEYFFSRNDDDNEQQYSTSKRVRRTTTNSIPALEELQGQCLKFFHSGVSNNNGSSSSKFGRKNTVAWHPIIDDLVCTVNDSSLVSVYKPFTLKSSNPHD</sequence>
<protein>
    <submittedName>
        <fullName evidence="3">Uncharacterized protein</fullName>
    </submittedName>
</protein>
<evidence type="ECO:0000313" key="3">
    <source>
        <dbReference type="EMBL" id="KAK5780018.1"/>
    </source>
</evidence>
<comment type="caution">
    <text evidence="3">The sequence shown here is derived from an EMBL/GenBank/DDBJ whole genome shotgun (WGS) entry which is preliminary data.</text>
</comment>
<dbReference type="AlphaFoldDB" id="A0AAN7WMV8"/>
<evidence type="ECO:0000256" key="1">
    <source>
        <dbReference type="ARBA" id="ARBA00022574"/>
    </source>
</evidence>
<keyword evidence="2" id="KW-0677">Repeat</keyword>
<reference evidence="4" key="1">
    <citation type="submission" date="2023-07" db="EMBL/GenBank/DDBJ databases">
        <title>A draft genome of Kazachstania heterogenica Y-27499.</title>
        <authorList>
            <person name="Donic C."/>
            <person name="Kralova J.S."/>
            <person name="Fidel L."/>
            <person name="Ben-Dor S."/>
            <person name="Jung S."/>
        </authorList>
    </citation>
    <scope>NUCLEOTIDE SEQUENCE [LARGE SCALE GENOMIC DNA]</scope>
    <source>
        <strain evidence="4">Y27499</strain>
    </source>
</reference>
<dbReference type="PANTHER" id="PTHR22850">
    <property type="entry name" value="WD40 REPEAT FAMILY"/>
    <property type="match status" value="1"/>
</dbReference>
<evidence type="ECO:0000256" key="2">
    <source>
        <dbReference type="ARBA" id="ARBA00022737"/>
    </source>
</evidence>
<proteinExistence type="predicted"/>
<name>A0AAN7WMV8_9SACH</name>
<dbReference type="SMART" id="SM00320">
    <property type="entry name" value="WD40"/>
    <property type="match status" value="3"/>
</dbReference>